<dbReference type="Pfam" id="PF00085">
    <property type="entry name" value="Thioredoxin"/>
    <property type="match status" value="1"/>
</dbReference>
<accession>A0A391P1I7</accession>
<dbReference type="PANTHER" id="PTHR46115">
    <property type="entry name" value="THIOREDOXIN-LIKE PROTEIN 1"/>
    <property type="match status" value="1"/>
</dbReference>
<feature type="active site" description="Nucleophile" evidence="3">
    <location>
        <position position="32"/>
    </location>
</feature>
<dbReference type="EMBL" id="BDIP01006514">
    <property type="protein sequence ID" value="GCA64203.1"/>
    <property type="molecule type" value="Genomic_DNA"/>
</dbReference>
<dbReference type="InterPro" id="IPR036249">
    <property type="entry name" value="Thioredoxin-like_sf"/>
</dbReference>
<dbReference type="InterPro" id="IPR013766">
    <property type="entry name" value="Thioredoxin_domain"/>
</dbReference>
<feature type="site" description="Deprotonates C-terminal active site Cys" evidence="3">
    <location>
        <position position="26"/>
    </location>
</feature>
<dbReference type="InterPro" id="IPR005746">
    <property type="entry name" value="Thioredoxin"/>
</dbReference>
<gene>
    <name evidence="6" type="ORF">KIPB_013560</name>
</gene>
<dbReference type="OrthoDB" id="2121326at2759"/>
<dbReference type="PRINTS" id="PR00421">
    <property type="entry name" value="THIOREDOXIN"/>
</dbReference>
<evidence type="ECO:0000256" key="1">
    <source>
        <dbReference type="ARBA" id="ARBA00023157"/>
    </source>
</evidence>
<feature type="domain" description="Thioredoxin" evidence="5">
    <location>
        <begin position="1"/>
        <end position="106"/>
    </location>
</feature>
<dbReference type="PROSITE" id="PS00194">
    <property type="entry name" value="THIOREDOXIN_1"/>
    <property type="match status" value="1"/>
</dbReference>
<comment type="similarity">
    <text evidence="2">Belongs to the thioredoxin family.</text>
</comment>
<evidence type="ECO:0000313" key="7">
    <source>
        <dbReference type="Proteomes" id="UP000265618"/>
    </source>
</evidence>
<dbReference type="PIRSF" id="PIRSF000077">
    <property type="entry name" value="Thioredoxin"/>
    <property type="match status" value="1"/>
</dbReference>
<keyword evidence="7" id="KW-1185">Reference proteome</keyword>
<feature type="site" description="Contributes to redox potential value" evidence="3">
    <location>
        <position position="33"/>
    </location>
</feature>
<name>A0A391P1I7_9EUKA</name>
<dbReference type="Proteomes" id="UP000265618">
    <property type="component" value="Unassembled WGS sequence"/>
</dbReference>
<dbReference type="InterPro" id="IPR017937">
    <property type="entry name" value="Thioredoxin_CS"/>
</dbReference>
<protein>
    <recommendedName>
        <fullName evidence="2">Thioredoxin</fullName>
    </recommendedName>
</protein>
<sequence>MVHEITSGADFNTYLEQSQDKLLVIDFFATWCPPCKAIAPIYAQLAQTHGEKVNFIKVDVDRHGQLAQAFGVRAMPTFAFIKGKKKVAEVQGADAKRINATLLQHM</sequence>
<proteinExistence type="inferred from homology"/>
<feature type="active site" description="Nucleophile" evidence="3">
    <location>
        <position position="35"/>
    </location>
</feature>
<dbReference type="CDD" id="cd02947">
    <property type="entry name" value="TRX_family"/>
    <property type="match status" value="1"/>
</dbReference>
<feature type="disulfide bond" description="Redox-active" evidence="4">
    <location>
        <begin position="32"/>
        <end position="35"/>
    </location>
</feature>
<dbReference type="SUPFAM" id="SSF52833">
    <property type="entry name" value="Thioredoxin-like"/>
    <property type="match status" value="1"/>
</dbReference>
<dbReference type="GO" id="GO:0015035">
    <property type="term" value="F:protein-disulfide reductase activity"/>
    <property type="evidence" value="ECO:0007669"/>
    <property type="project" value="InterPro"/>
</dbReference>
<evidence type="ECO:0000259" key="5">
    <source>
        <dbReference type="PROSITE" id="PS51352"/>
    </source>
</evidence>
<keyword evidence="4" id="KW-0676">Redox-active center</keyword>
<dbReference type="Gene3D" id="3.40.30.10">
    <property type="entry name" value="Glutaredoxin"/>
    <property type="match status" value="1"/>
</dbReference>
<keyword evidence="1 4" id="KW-1015">Disulfide bond</keyword>
<evidence type="ECO:0000256" key="3">
    <source>
        <dbReference type="PIRSR" id="PIRSR000077-1"/>
    </source>
</evidence>
<evidence type="ECO:0000256" key="4">
    <source>
        <dbReference type="PIRSR" id="PIRSR000077-4"/>
    </source>
</evidence>
<organism evidence="6 7">
    <name type="scientific">Kipferlia bialata</name>
    <dbReference type="NCBI Taxonomy" id="797122"/>
    <lineage>
        <taxon>Eukaryota</taxon>
        <taxon>Metamonada</taxon>
        <taxon>Carpediemonas-like organisms</taxon>
        <taxon>Kipferlia</taxon>
    </lineage>
</organism>
<feature type="site" description="Contributes to redox potential value" evidence="3">
    <location>
        <position position="34"/>
    </location>
</feature>
<dbReference type="PROSITE" id="PS51352">
    <property type="entry name" value="THIOREDOXIN_2"/>
    <property type="match status" value="1"/>
</dbReference>
<evidence type="ECO:0000313" key="6">
    <source>
        <dbReference type="EMBL" id="GCA64203.1"/>
    </source>
</evidence>
<comment type="caution">
    <text evidence="6">The sequence shown here is derived from an EMBL/GenBank/DDBJ whole genome shotgun (WGS) entry which is preliminary data.</text>
</comment>
<dbReference type="AlphaFoldDB" id="A0A391P1I7"/>
<reference evidence="6 7" key="1">
    <citation type="journal article" date="2018" name="PLoS ONE">
        <title>The draft genome of Kipferlia bialata reveals reductive genome evolution in fornicate parasites.</title>
        <authorList>
            <person name="Tanifuji G."/>
            <person name="Takabayashi S."/>
            <person name="Kume K."/>
            <person name="Takagi M."/>
            <person name="Nakayama T."/>
            <person name="Kamikawa R."/>
            <person name="Inagaki Y."/>
            <person name="Hashimoto T."/>
        </authorList>
    </citation>
    <scope>NUCLEOTIDE SEQUENCE [LARGE SCALE GENOMIC DNA]</scope>
    <source>
        <strain evidence="6">NY0173</strain>
    </source>
</reference>
<evidence type="ECO:0000256" key="2">
    <source>
        <dbReference type="PIRNR" id="PIRNR000077"/>
    </source>
</evidence>